<dbReference type="EMBL" id="CAJOBO010001905">
    <property type="protein sequence ID" value="CAF4418025.1"/>
    <property type="molecule type" value="Genomic_DNA"/>
</dbReference>
<organism evidence="2 3">
    <name type="scientific">Rotaria socialis</name>
    <dbReference type="NCBI Taxonomy" id="392032"/>
    <lineage>
        <taxon>Eukaryota</taxon>
        <taxon>Metazoa</taxon>
        <taxon>Spiralia</taxon>
        <taxon>Gnathifera</taxon>
        <taxon>Rotifera</taxon>
        <taxon>Eurotatoria</taxon>
        <taxon>Bdelloidea</taxon>
        <taxon>Philodinida</taxon>
        <taxon>Philodinidae</taxon>
        <taxon>Rotaria</taxon>
    </lineage>
</organism>
<accession>A0A820QAY1</accession>
<gene>
    <name evidence="2" type="ORF">HFQ381_LOCUS21348</name>
    <name evidence="1" type="ORF">LUA448_LOCUS7330</name>
</gene>
<dbReference type="Proteomes" id="UP000663851">
    <property type="component" value="Unassembled WGS sequence"/>
</dbReference>
<sequence>QLITNDSGKQFLGEQMLLGSKCHWGASVAGANIWGANVVGATDWGASCVLPWVRFP</sequence>
<dbReference type="EMBL" id="CAJNYD010000722">
    <property type="protein sequence ID" value="CAF3292332.1"/>
    <property type="molecule type" value="Genomic_DNA"/>
</dbReference>
<dbReference type="Proteomes" id="UP000663833">
    <property type="component" value="Unassembled WGS sequence"/>
</dbReference>
<dbReference type="AlphaFoldDB" id="A0A820QAY1"/>
<evidence type="ECO:0000313" key="3">
    <source>
        <dbReference type="Proteomes" id="UP000663851"/>
    </source>
</evidence>
<name>A0A820QAY1_9BILA</name>
<proteinExistence type="predicted"/>
<protein>
    <submittedName>
        <fullName evidence="2">Uncharacterized protein</fullName>
    </submittedName>
</protein>
<evidence type="ECO:0000313" key="1">
    <source>
        <dbReference type="EMBL" id="CAF3292332.1"/>
    </source>
</evidence>
<evidence type="ECO:0000313" key="2">
    <source>
        <dbReference type="EMBL" id="CAF4418025.1"/>
    </source>
</evidence>
<reference evidence="2" key="1">
    <citation type="submission" date="2021-02" db="EMBL/GenBank/DDBJ databases">
        <authorList>
            <person name="Nowell W R."/>
        </authorList>
    </citation>
    <scope>NUCLEOTIDE SEQUENCE</scope>
</reference>
<comment type="caution">
    <text evidence="2">The sequence shown here is derived from an EMBL/GenBank/DDBJ whole genome shotgun (WGS) entry which is preliminary data.</text>
</comment>
<feature type="non-terminal residue" evidence="2">
    <location>
        <position position="1"/>
    </location>
</feature>